<gene>
    <name evidence="1" type="ORF">BTO15_17220</name>
    <name evidence="2" type="ORF">QWY81_00425</name>
</gene>
<evidence type="ECO:0000313" key="3">
    <source>
        <dbReference type="Proteomes" id="UP000232721"/>
    </source>
</evidence>
<keyword evidence="3" id="KW-1185">Reference proteome</keyword>
<dbReference type="EMBL" id="CP019336">
    <property type="protein sequence ID" value="AUC23727.1"/>
    <property type="molecule type" value="Genomic_DNA"/>
</dbReference>
<reference evidence="1 3" key="2">
    <citation type="submission" date="2017-02" db="EMBL/GenBank/DDBJ databases">
        <title>Trade-off between light-utilization and light-protection in marine flavobacteria.</title>
        <authorList>
            <person name="Kumagai Y."/>
            <person name="Yoshizawa S."/>
            <person name="Kogure K."/>
            <person name="Iwasaki W."/>
        </authorList>
    </citation>
    <scope>NUCLEOTIDE SEQUENCE [LARGE SCALE GENOMIC DNA]</scope>
    <source>
        <strain evidence="1 3">KCTC 23670</strain>
    </source>
</reference>
<name>A0AAJ1QTV4_9FLAO</name>
<reference evidence="2" key="3">
    <citation type="submission" date="2023-06" db="EMBL/GenBank/DDBJ databases">
        <authorList>
            <person name="Lucena T."/>
            <person name="Sun Q."/>
        </authorList>
    </citation>
    <scope>NUCLEOTIDE SEQUENCE</scope>
    <source>
        <strain evidence="2">CECT 8670</strain>
    </source>
</reference>
<accession>A0AAJ1QTV4</accession>
<dbReference type="PANTHER" id="PTHR43657">
    <property type="entry name" value="TRYPTOPHAN RNA-BINDING ATTENUATOR PROTEIN-LIKE PROTEIN"/>
    <property type="match status" value="1"/>
</dbReference>
<protein>
    <submittedName>
        <fullName evidence="2">TIGR00266 family protein</fullName>
    </submittedName>
</protein>
<dbReference type="SUPFAM" id="SSF51219">
    <property type="entry name" value="TRAP-like"/>
    <property type="match status" value="1"/>
</dbReference>
<dbReference type="Proteomes" id="UP000232721">
    <property type="component" value="Chromosome"/>
</dbReference>
<organism evidence="2 4">
    <name type="scientific">Polaribacter sejongensis</name>
    <dbReference type="NCBI Taxonomy" id="985043"/>
    <lineage>
        <taxon>Bacteria</taxon>
        <taxon>Pseudomonadati</taxon>
        <taxon>Bacteroidota</taxon>
        <taxon>Flavobacteriia</taxon>
        <taxon>Flavobacteriales</taxon>
        <taxon>Flavobacteriaceae</taxon>
    </lineage>
</organism>
<evidence type="ECO:0000313" key="1">
    <source>
        <dbReference type="EMBL" id="AUC23727.1"/>
    </source>
</evidence>
<reference evidence="2 4" key="1">
    <citation type="journal article" date="2014" name="Int. J. Syst. Evol. Microbiol.">
        <title>Complete genome sequence of Corynebacterium casei LMG S-19264T (=DSM 44701T), isolated from a smear-ripened cheese.</title>
        <authorList>
            <consortium name="US DOE Joint Genome Institute (JGI-PGF)"/>
            <person name="Walter F."/>
            <person name="Albersmeier A."/>
            <person name="Kalinowski J."/>
            <person name="Ruckert C."/>
        </authorList>
    </citation>
    <scope>NUCLEOTIDE SEQUENCE [LARGE SCALE GENOMIC DNA]</scope>
    <source>
        <strain evidence="2 4">CECT 8670</strain>
    </source>
</reference>
<dbReference type="Proteomes" id="UP001228636">
    <property type="component" value="Unassembled WGS sequence"/>
</dbReference>
<dbReference type="Gene3D" id="3.60.160.10">
    <property type="entry name" value="Mitochondrial biogenesis AIM24"/>
    <property type="match status" value="1"/>
</dbReference>
<proteinExistence type="predicted"/>
<dbReference type="PANTHER" id="PTHR43657:SF1">
    <property type="entry name" value="ALTERED INHERITANCE OF MITOCHONDRIA PROTEIN 24, MITOCHONDRIAL"/>
    <property type="match status" value="1"/>
</dbReference>
<evidence type="ECO:0000313" key="4">
    <source>
        <dbReference type="Proteomes" id="UP001228636"/>
    </source>
</evidence>
<dbReference type="RefSeq" id="WP_208889740.1">
    <property type="nucleotide sequence ID" value="NZ_CP019336.1"/>
</dbReference>
<dbReference type="InterPro" id="IPR016031">
    <property type="entry name" value="Trp_RNA-bd_attenuator-like_dom"/>
</dbReference>
<dbReference type="InterPro" id="IPR002838">
    <property type="entry name" value="AIM24"/>
</dbReference>
<evidence type="ECO:0000313" key="2">
    <source>
        <dbReference type="EMBL" id="MDN3617912.1"/>
    </source>
</evidence>
<dbReference type="Pfam" id="PF01987">
    <property type="entry name" value="AIM24"/>
    <property type="match status" value="1"/>
</dbReference>
<dbReference type="EMBL" id="JAUFQH010000002">
    <property type="protein sequence ID" value="MDN3617912.1"/>
    <property type="molecule type" value="Genomic_DNA"/>
</dbReference>
<dbReference type="NCBIfam" id="TIGR00266">
    <property type="entry name" value="TIGR00266 family protein"/>
    <property type="match status" value="1"/>
</dbReference>
<dbReference type="AlphaFoldDB" id="A0AAJ1QTV4"/>
<sequence length="278" mass="29827">MFQDKIPQNPNNRNAHEIDYKIFGEEMQFVEIELDPQEGVVAEAGTFMMMDDNIKMNTILGDGSNQETGLLGKIFSAGKRILTGESLFMTVFTNDGFGKKQISFASPYPGKIVPIDLTEFGGKFICQKDAFLCAAKGVSIGIEFSKKLGRGLFGGEGFIMQKLEGDGLSFIHAGGTMAKKVLQPGEVLKVDTGCIVGFTQDVDYDIEFVGGIKNTVFGGEGLFFASLKGPGTVYVQSLPFSRLAGRVLAMAPRTGSGKRGEGSVLGGIGDLLDGDNRF</sequence>
<dbReference type="InterPro" id="IPR036983">
    <property type="entry name" value="AIM24_sf"/>
</dbReference>